<dbReference type="EMBL" id="MBFT01000414">
    <property type="protein sequence ID" value="PVU91463.1"/>
    <property type="molecule type" value="Genomic_DNA"/>
</dbReference>
<feature type="domain" description="SRR1-like" evidence="3">
    <location>
        <begin position="92"/>
        <end position="266"/>
    </location>
</feature>
<evidence type="ECO:0000259" key="3">
    <source>
        <dbReference type="Pfam" id="PF07985"/>
    </source>
</evidence>
<dbReference type="Proteomes" id="UP000245699">
    <property type="component" value="Unassembled WGS sequence"/>
</dbReference>
<comment type="caution">
    <text evidence="4">The sequence shown here is derived from an EMBL/GenBank/DDBJ whole genome shotgun (WGS) entry which is preliminary data.</text>
</comment>
<feature type="region of interest" description="Disordered" evidence="2">
    <location>
        <begin position="1"/>
        <end position="44"/>
    </location>
</feature>
<keyword evidence="5" id="KW-1185">Reference proteome</keyword>
<dbReference type="GO" id="GO:0005634">
    <property type="term" value="C:nucleus"/>
    <property type="evidence" value="ECO:0007669"/>
    <property type="project" value="TreeGrafter"/>
</dbReference>
<accession>A0A2T9YGL0</accession>
<dbReference type="AlphaFoldDB" id="A0A2T9YGL0"/>
<evidence type="ECO:0000256" key="1">
    <source>
        <dbReference type="ARBA" id="ARBA00009856"/>
    </source>
</evidence>
<dbReference type="InterPro" id="IPR040044">
    <property type="entry name" value="SRR1L"/>
</dbReference>
<dbReference type="PANTHER" id="PTHR28626:SF3">
    <property type="entry name" value="SRR1-LIKE PROTEIN"/>
    <property type="match status" value="1"/>
</dbReference>
<dbReference type="OrthoDB" id="551431at2759"/>
<feature type="compositionally biased region" description="Low complexity" evidence="2">
    <location>
        <begin position="27"/>
        <end position="40"/>
    </location>
</feature>
<dbReference type="Pfam" id="PF07985">
    <property type="entry name" value="SRR1"/>
    <property type="match status" value="1"/>
</dbReference>
<proteinExistence type="inferred from homology"/>
<evidence type="ECO:0000256" key="2">
    <source>
        <dbReference type="SAM" id="MobiDB-lite"/>
    </source>
</evidence>
<name>A0A2T9YGL0_9FUNG</name>
<sequence length="268" mass="30982">MIKKSRKERRKEKKAKQYCEQLEYHSDSSNSSENSNDSSNKLGKNWTKIENKNKTEPNTNLKNILKLIYLQKKLLLNSQFYAKLNVEVIPKLKDFGVMEIVAYGIGMISESRTSQLQFAFLLLLMEELGLDQAYAFDPVSNEHDKEVYSHYGMSYIDKNENGCRVATEKTLFYMPHCEGFLYESVLVANKTEDISNKCFDGWKKLAIVGNNFSEFLDKQSVHKISKLYPNLDVAKDIAQSSSFPDEEMYGKEWSVSHHPFNDTSLIMF</sequence>
<reference evidence="4 5" key="1">
    <citation type="journal article" date="2018" name="MBio">
        <title>Comparative Genomics Reveals the Core Gene Toolbox for the Fungus-Insect Symbiosis.</title>
        <authorList>
            <person name="Wang Y."/>
            <person name="Stata M."/>
            <person name="Wang W."/>
            <person name="Stajich J.E."/>
            <person name="White M.M."/>
            <person name="Moncalvo J.M."/>
        </authorList>
    </citation>
    <scope>NUCLEOTIDE SEQUENCE [LARGE SCALE GENOMIC DNA]</scope>
    <source>
        <strain evidence="4 5">AUS-77-4</strain>
    </source>
</reference>
<protein>
    <recommendedName>
        <fullName evidence="3">SRR1-like domain-containing protein</fullName>
    </recommendedName>
</protein>
<feature type="compositionally biased region" description="Basic residues" evidence="2">
    <location>
        <begin position="1"/>
        <end position="16"/>
    </location>
</feature>
<dbReference type="GO" id="GO:0005737">
    <property type="term" value="C:cytoplasm"/>
    <property type="evidence" value="ECO:0007669"/>
    <property type="project" value="TreeGrafter"/>
</dbReference>
<evidence type="ECO:0000313" key="5">
    <source>
        <dbReference type="Proteomes" id="UP000245699"/>
    </source>
</evidence>
<comment type="similarity">
    <text evidence="1">Belongs to the SRR1 family.</text>
</comment>
<gene>
    <name evidence="4" type="ORF">BB559_004123</name>
</gene>
<evidence type="ECO:0000313" key="4">
    <source>
        <dbReference type="EMBL" id="PVU91463.1"/>
    </source>
</evidence>
<dbReference type="PANTHER" id="PTHR28626">
    <property type="entry name" value="SRR1-LIKE PROTEIN"/>
    <property type="match status" value="1"/>
</dbReference>
<dbReference type="InterPro" id="IPR012942">
    <property type="entry name" value="SRR1-like"/>
</dbReference>
<organism evidence="4 5">
    <name type="scientific">Furculomyces boomerangus</name>
    <dbReference type="NCBI Taxonomy" id="61424"/>
    <lineage>
        <taxon>Eukaryota</taxon>
        <taxon>Fungi</taxon>
        <taxon>Fungi incertae sedis</taxon>
        <taxon>Zoopagomycota</taxon>
        <taxon>Kickxellomycotina</taxon>
        <taxon>Harpellomycetes</taxon>
        <taxon>Harpellales</taxon>
        <taxon>Harpellaceae</taxon>
        <taxon>Furculomyces</taxon>
    </lineage>
</organism>